<dbReference type="GeneID" id="38777540"/>
<gene>
    <name evidence="2" type="ORF">SCP_0303380</name>
</gene>
<dbReference type="EMBL" id="BFAD01000003">
    <property type="protein sequence ID" value="GBE80623.1"/>
    <property type="molecule type" value="Genomic_DNA"/>
</dbReference>
<dbReference type="OrthoDB" id="6359816at2759"/>
<dbReference type="SMART" id="SM00225">
    <property type="entry name" value="BTB"/>
    <property type="match status" value="1"/>
</dbReference>
<comment type="caution">
    <text evidence="2">The sequence shown here is derived from an EMBL/GenBank/DDBJ whole genome shotgun (WGS) entry which is preliminary data.</text>
</comment>
<feature type="domain" description="BTB" evidence="1">
    <location>
        <begin position="20"/>
        <end position="85"/>
    </location>
</feature>
<evidence type="ECO:0000259" key="1">
    <source>
        <dbReference type="PROSITE" id="PS50097"/>
    </source>
</evidence>
<dbReference type="RefSeq" id="XP_027611536.1">
    <property type="nucleotide sequence ID" value="XM_027755735.1"/>
</dbReference>
<dbReference type="Pfam" id="PF00651">
    <property type="entry name" value="BTB"/>
    <property type="match status" value="1"/>
</dbReference>
<dbReference type="InterPro" id="IPR011333">
    <property type="entry name" value="SKP1/BTB/POZ_sf"/>
</dbReference>
<dbReference type="InParanoid" id="A0A401GEU4"/>
<evidence type="ECO:0000313" key="2">
    <source>
        <dbReference type="EMBL" id="GBE80623.1"/>
    </source>
</evidence>
<dbReference type="InterPro" id="IPR000210">
    <property type="entry name" value="BTB/POZ_dom"/>
</dbReference>
<dbReference type="AlphaFoldDB" id="A0A401GEU4"/>
<proteinExistence type="predicted"/>
<dbReference type="Gene3D" id="3.30.710.10">
    <property type="entry name" value="Potassium Channel Kv1.1, Chain A"/>
    <property type="match status" value="1"/>
</dbReference>
<accession>A0A401GEU4</accession>
<reference evidence="2 3" key="1">
    <citation type="journal article" date="2018" name="Sci. Rep.">
        <title>Genome sequence of the cauliflower mushroom Sparassis crispa (Hanabiratake) and its association with beneficial usage.</title>
        <authorList>
            <person name="Kiyama R."/>
            <person name="Furutani Y."/>
            <person name="Kawaguchi K."/>
            <person name="Nakanishi T."/>
        </authorList>
    </citation>
    <scope>NUCLEOTIDE SEQUENCE [LARGE SCALE GENOMIC DNA]</scope>
</reference>
<sequence length="325" mass="37087">MSDVTAEPTIPKHPFDDADADIIIRSSDGVDFRVYKVVLSKASPVFKDMFTLPAEKPAQISQLSIPVVSVTEDSRTLENLLRMCYPVAQPVLTRLEDVHAVLDAAKKYMMDQLVQGLKDALMAFATKEPFRVLCVAYSFRFEDETRLAAKGTLQLFMRPLLPKPTELCLIPSTVLYNLMQYHDRCTEAALGVFTDLGWVLTDKRGRRILKRNRLQLEPSSAWIWFWCRECTPYPHDIPVVLREMRETFTCRSWWMDYVQRVKDQVAARPIGSLALDMESMQPSVCRAGSCTECGPKSFQQLLEFSKHLAKRIDSATAAVKLDIQW</sequence>
<protein>
    <recommendedName>
        <fullName evidence="1">BTB domain-containing protein</fullName>
    </recommendedName>
</protein>
<dbReference type="STRING" id="139825.A0A401GEU4"/>
<dbReference type="SUPFAM" id="SSF54695">
    <property type="entry name" value="POZ domain"/>
    <property type="match status" value="1"/>
</dbReference>
<dbReference type="CDD" id="cd18186">
    <property type="entry name" value="BTB_POZ_ZBTB_KLHL-like"/>
    <property type="match status" value="1"/>
</dbReference>
<organism evidence="2 3">
    <name type="scientific">Sparassis crispa</name>
    <dbReference type="NCBI Taxonomy" id="139825"/>
    <lineage>
        <taxon>Eukaryota</taxon>
        <taxon>Fungi</taxon>
        <taxon>Dikarya</taxon>
        <taxon>Basidiomycota</taxon>
        <taxon>Agaricomycotina</taxon>
        <taxon>Agaricomycetes</taxon>
        <taxon>Polyporales</taxon>
        <taxon>Sparassidaceae</taxon>
        <taxon>Sparassis</taxon>
    </lineage>
</organism>
<evidence type="ECO:0000313" key="3">
    <source>
        <dbReference type="Proteomes" id="UP000287166"/>
    </source>
</evidence>
<name>A0A401GEU4_9APHY</name>
<dbReference type="PROSITE" id="PS50097">
    <property type="entry name" value="BTB"/>
    <property type="match status" value="1"/>
</dbReference>
<dbReference type="Proteomes" id="UP000287166">
    <property type="component" value="Unassembled WGS sequence"/>
</dbReference>
<keyword evidence="3" id="KW-1185">Reference proteome</keyword>